<dbReference type="EMBL" id="JH000645">
    <property type="protein sequence ID" value="EGW07199.1"/>
    <property type="molecule type" value="Genomic_DNA"/>
</dbReference>
<organism evidence="1 2">
    <name type="scientific">Cricetulus griseus</name>
    <name type="common">Chinese hamster</name>
    <name type="synonym">Cricetulus barabensis griseus</name>
    <dbReference type="NCBI Taxonomy" id="10029"/>
    <lineage>
        <taxon>Eukaryota</taxon>
        <taxon>Metazoa</taxon>
        <taxon>Chordata</taxon>
        <taxon>Craniata</taxon>
        <taxon>Vertebrata</taxon>
        <taxon>Euteleostomi</taxon>
        <taxon>Mammalia</taxon>
        <taxon>Eutheria</taxon>
        <taxon>Euarchontoglires</taxon>
        <taxon>Glires</taxon>
        <taxon>Rodentia</taxon>
        <taxon>Myomorpha</taxon>
        <taxon>Muroidea</taxon>
        <taxon>Cricetidae</taxon>
        <taxon>Cricetinae</taxon>
        <taxon>Cricetulus</taxon>
    </lineage>
</organism>
<dbReference type="AlphaFoldDB" id="G3HRX1"/>
<name>G3HRX1_CRIGR</name>
<dbReference type="Proteomes" id="UP000001075">
    <property type="component" value="Unassembled WGS sequence"/>
</dbReference>
<evidence type="ECO:0000313" key="2">
    <source>
        <dbReference type="Proteomes" id="UP000001075"/>
    </source>
</evidence>
<accession>G3HRX1</accession>
<proteinExistence type="predicted"/>
<sequence>MDHYKRHKLSTPLPSSLALQLGHLRQFYTEMKQTDPGHLWEKSNVEYISDVLSDDSIPHIKQ</sequence>
<evidence type="ECO:0000313" key="1">
    <source>
        <dbReference type="EMBL" id="EGW07199.1"/>
    </source>
</evidence>
<gene>
    <name evidence="1" type="ORF">I79_013595</name>
</gene>
<reference evidence="2" key="1">
    <citation type="journal article" date="2011" name="Nat. Biotechnol.">
        <title>The genomic sequence of the Chinese hamster ovary (CHO)-K1 cell line.</title>
        <authorList>
            <person name="Xu X."/>
            <person name="Nagarajan H."/>
            <person name="Lewis N.E."/>
            <person name="Pan S."/>
            <person name="Cai Z."/>
            <person name="Liu X."/>
            <person name="Chen W."/>
            <person name="Xie M."/>
            <person name="Wang W."/>
            <person name="Hammond S."/>
            <person name="Andersen M.R."/>
            <person name="Neff N."/>
            <person name="Passarelli B."/>
            <person name="Koh W."/>
            <person name="Fan H.C."/>
            <person name="Wang J."/>
            <person name="Gui Y."/>
            <person name="Lee K.H."/>
            <person name="Betenbaugh M.J."/>
            <person name="Quake S.R."/>
            <person name="Famili I."/>
            <person name="Palsson B.O."/>
            <person name="Wang J."/>
        </authorList>
    </citation>
    <scope>NUCLEOTIDE SEQUENCE [LARGE SCALE GENOMIC DNA]</scope>
    <source>
        <strain evidence="2">CHO K1 cell line</strain>
    </source>
</reference>
<dbReference type="InParanoid" id="G3HRX1"/>
<protein>
    <submittedName>
        <fullName evidence="1">Uncharacterized protein</fullName>
    </submittedName>
</protein>